<dbReference type="Proteomes" id="UP001292094">
    <property type="component" value="Unassembled WGS sequence"/>
</dbReference>
<feature type="region of interest" description="Disordered" evidence="1">
    <location>
        <begin position="367"/>
        <end position="406"/>
    </location>
</feature>
<feature type="region of interest" description="Disordered" evidence="1">
    <location>
        <begin position="1459"/>
        <end position="1498"/>
    </location>
</feature>
<sequence length="1860" mass="202852">MRGVGLSTWVVWWWTTLTFTLTLTPYPATTQVLVKLNDAAASRVTESDELALADTISSLLADTPQSDQEGVPIGRDRLTSILPPRAQASSSPQVVVTHYNIPHGASDGGGEGGGGGGGLSDGKVPVVMTQYKLPPRGQDGSDDNGGGGGGEGDDVVMTHFAFPEGVPGVTLNTRPSGHTHGESKSVEGISHADTSDEFGSSHQKKATEGGEGEEEEGESGGRGGGRGGEGSTDGEENEESHPMTALELMVMEAKAAKRTGGVKTAATEGGSTTRSQEEGVTKEDSLNEDPTAVTSSHGNRFMTTPQQQEGVLHKAYLYDRDPQPPVHFGQQHIGHMHSNGQHYLQNLRLSQHQYFNHRPYTQQPQYMYYANTPPTPQYQPSAAQQQQQQQHSPPTNRPTPPQYPPLELTQEHLADKLERHLYELTRNPQAQQLVRQLLKHEPQAQKLFEQMIKRQQAVAQSTSPDTTRRPLQQQQHKQQHQHQHQQLYYHHNHHNHHEEVQDDDDKNNGHQHVHTERDKQPSGERDDKQQLQDVIKKLEQQSQILEGVKEEEERDSVEKDDDDDDDDEQVDTFNIVITKNLTAGQSVPSVHFLPDAKVETVLLNTSTNSVNTLGAVRRVVDSAITKAAESPVTVQKAVAQVIEGPGRDSTVAVVNSTIPDLGEVEDTLTRLLGTQVEYTEDLDTHTALGRVPRPHPSLLKSILNNTVPIQSLDVNSTSKTNIVNIYIINIISGVTSLDHKLPSQSSSQAPEENDEEEIGTYSLRQPFPPSPPGPLVPLKDDTTQNTYPVQAAPGGTEMDPNLLKLVTPTHHHHHIGVTGIPLTPPQAIRQPHQPPSFSFSSLSTFQEPSTASYTPPSFTTPHTRPTIPQRYNHANPGGILLNHNDVLDLLPAFVRVTTIPPVVPLYNTSVHKILGKKPSVLGLLPNKIFNINPPRHPMSVNSSDTGVIRRGDVGNLTSYFPSNPPVPAEVVDSLSRTTTTTSIPYAQYRYPPYSIPGGPSPDLVPSNPFPFEGKNPINHSAKRFSLSENLRLAPAVGSARSPNPKPVPDPKQNPLQQFKVVNEEKREEESQDNLLRMTYESTTLAKGTSRLGVAADVKNQNDSTPDDNGNSSENKNKPKNNKKKGGSLSSLRNMAANAVSAASSRMDNLVKAVAIGAVPSSIAFATAFWPYWAPFVLGRRRRRDISQENGRSTISHDWLSILTGTKYKDSTQGFPESWNKRKSGQNKRRPSSPRPTSFSQPLAQQSLVGISSELGKTDLMPLLSQSTRSGNNETSSAENIIRTTEKATTVKRSSPTDPMSTTTSRTSLDQSIVQLMSSLASPSVRPSPSSPTVSAPILTPGPVQLFPRPTQLSRPTRLQTLATQPSNTVKRPETKQEGSQDVALVTNFLYSALSDWSDDQPPPVDRISPVGNSSSPANSSTQNFTTPITEASGLNVILLNSTVTQGGTNSPVIYINATNLPQTSPTTPPTTSTTPSTTVRTQVTRPSSKVPPPTTRTSTTIVAERPTFFVSNLPVSSTKFTTRRTTSAPRTTITTPPTRRISPTTRRTTPTTRRSPTTPRSTIYTTRRSTFARPTSTRVTTSSPLPRPTTINTPPRRTTFPRTTTPRPTTPQRTATTINSPLPFILTRRPPPQRTPITRPTPPPTTRATTTRPTLPPTRAASTRPTLPPTRAASTRPTLPPTRATTTIPTLPPTRAASTTTTAITTTTPTTTTSTTTTTTTTTPAPGIMNSISNAIGATPEQMTSAFSFVGSVALYGAAALMPFWVPIVLGKRRRRRRKRDLGMGDEEEEEEEEILKVLDMINEQASVSKNEVEETQQKVKKNPSLADIYVSHPLLRPLVSYLKEARIQNKGSKKKTDKD</sequence>
<feature type="compositionally biased region" description="Basic and acidic residues" evidence="1">
    <location>
        <begin position="513"/>
        <end position="539"/>
    </location>
</feature>
<feature type="chain" id="PRO_5042001762" description="Mucin-5AC" evidence="3">
    <location>
        <begin position="23"/>
        <end position="1860"/>
    </location>
</feature>
<feature type="region of interest" description="Disordered" evidence="1">
    <location>
        <begin position="997"/>
        <end position="1016"/>
    </location>
</feature>
<feature type="region of interest" description="Disordered" evidence="1">
    <location>
        <begin position="1263"/>
        <end position="1306"/>
    </location>
</feature>
<feature type="compositionally biased region" description="Low complexity" evidence="1">
    <location>
        <begin position="1320"/>
        <end position="1336"/>
    </location>
</feature>
<name>A0AAE1QMD4_9EUCA</name>
<feature type="compositionally biased region" description="Low complexity" evidence="1">
    <location>
        <begin position="835"/>
        <end position="846"/>
    </location>
</feature>
<feature type="compositionally biased region" description="Low complexity" evidence="1">
    <location>
        <begin position="1646"/>
        <end position="1726"/>
    </location>
</feature>
<feature type="region of interest" description="Disordered" evidence="1">
    <location>
        <begin position="831"/>
        <end position="862"/>
    </location>
</feature>
<feature type="region of interest" description="Disordered" evidence="1">
    <location>
        <begin position="1320"/>
        <end position="1380"/>
    </location>
</feature>
<feature type="compositionally biased region" description="Gly residues" evidence="1">
    <location>
        <begin position="106"/>
        <end position="120"/>
    </location>
</feature>
<feature type="compositionally biased region" description="Low complexity" evidence="1">
    <location>
        <begin position="1461"/>
        <end position="1488"/>
    </location>
</feature>
<feature type="compositionally biased region" description="Pro residues" evidence="1">
    <location>
        <begin position="1629"/>
        <end position="1645"/>
    </location>
</feature>
<feature type="signal peptide" evidence="3">
    <location>
        <begin position="1"/>
        <end position="22"/>
    </location>
</feature>
<evidence type="ECO:0000313" key="4">
    <source>
        <dbReference type="EMBL" id="KAK4329096.1"/>
    </source>
</evidence>
<protein>
    <recommendedName>
        <fullName evidence="6">Mucin-5AC</fullName>
    </recommendedName>
</protein>
<feature type="region of interest" description="Disordered" evidence="1">
    <location>
        <begin position="1090"/>
        <end position="1129"/>
    </location>
</feature>
<feature type="compositionally biased region" description="Basic and acidic residues" evidence="1">
    <location>
        <begin position="275"/>
        <end position="285"/>
    </location>
</feature>
<feature type="compositionally biased region" description="Gly residues" evidence="1">
    <location>
        <begin position="220"/>
        <end position="231"/>
    </location>
</feature>
<feature type="region of interest" description="Disordered" evidence="1">
    <location>
        <begin position="255"/>
        <end position="302"/>
    </location>
</feature>
<feature type="transmembrane region" description="Helical" evidence="2">
    <location>
        <begin position="1746"/>
        <end position="1770"/>
    </location>
</feature>
<keyword evidence="2" id="KW-0472">Membrane</keyword>
<feature type="compositionally biased region" description="Polar residues" evidence="1">
    <location>
        <begin position="1350"/>
        <end position="1369"/>
    </location>
</feature>
<evidence type="ECO:0000313" key="5">
    <source>
        <dbReference type="Proteomes" id="UP001292094"/>
    </source>
</evidence>
<feature type="compositionally biased region" description="Basic residues" evidence="1">
    <location>
        <begin position="1220"/>
        <end position="1231"/>
    </location>
</feature>
<feature type="compositionally biased region" description="Low complexity" evidence="1">
    <location>
        <begin position="1520"/>
        <end position="1617"/>
    </location>
</feature>
<feature type="compositionally biased region" description="Acidic residues" evidence="1">
    <location>
        <begin position="549"/>
        <end position="568"/>
    </location>
</feature>
<feature type="compositionally biased region" description="Pro residues" evidence="1">
    <location>
        <begin position="395"/>
        <end position="404"/>
    </location>
</feature>
<dbReference type="EMBL" id="JAWZYT010000033">
    <property type="protein sequence ID" value="KAK4329096.1"/>
    <property type="molecule type" value="Genomic_DNA"/>
</dbReference>
<keyword evidence="5" id="KW-1185">Reference proteome</keyword>
<feature type="compositionally biased region" description="Low complexity" evidence="1">
    <location>
        <begin position="1292"/>
        <end position="1306"/>
    </location>
</feature>
<feature type="compositionally biased region" description="Polar residues" evidence="1">
    <location>
        <begin position="847"/>
        <end position="862"/>
    </location>
</feature>
<feature type="region of interest" description="Disordered" evidence="1">
    <location>
        <begin position="1210"/>
        <end position="1243"/>
    </location>
</feature>
<evidence type="ECO:0008006" key="6">
    <source>
        <dbReference type="Google" id="ProtNLM"/>
    </source>
</evidence>
<feature type="region of interest" description="Disordered" evidence="1">
    <location>
        <begin position="1395"/>
        <end position="1423"/>
    </location>
</feature>
<feature type="compositionally biased region" description="Polar residues" evidence="1">
    <location>
        <begin position="1098"/>
        <end position="1107"/>
    </location>
</feature>
<feature type="compositionally biased region" description="Polar residues" evidence="1">
    <location>
        <begin position="1410"/>
        <end position="1423"/>
    </location>
</feature>
<feature type="compositionally biased region" description="Polar residues" evidence="1">
    <location>
        <begin position="292"/>
        <end position="302"/>
    </location>
</feature>
<feature type="region of interest" description="Disordered" evidence="1">
    <location>
        <begin position="1036"/>
        <end position="1074"/>
    </location>
</feature>
<feature type="compositionally biased region" description="Low complexity" evidence="1">
    <location>
        <begin position="378"/>
        <end position="394"/>
    </location>
</feature>
<accession>A0AAE1QMD4</accession>
<evidence type="ECO:0000256" key="1">
    <source>
        <dbReference type="SAM" id="MobiDB-lite"/>
    </source>
</evidence>
<evidence type="ECO:0000256" key="2">
    <source>
        <dbReference type="SAM" id="Phobius"/>
    </source>
</evidence>
<proteinExistence type="predicted"/>
<comment type="caution">
    <text evidence="4">The sequence shown here is derived from an EMBL/GenBank/DDBJ whole genome shotgun (WGS) entry which is preliminary data.</text>
</comment>
<organism evidence="4 5">
    <name type="scientific">Petrolisthes manimaculis</name>
    <dbReference type="NCBI Taxonomy" id="1843537"/>
    <lineage>
        <taxon>Eukaryota</taxon>
        <taxon>Metazoa</taxon>
        <taxon>Ecdysozoa</taxon>
        <taxon>Arthropoda</taxon>
        <taxon>Crustacea</taxon>
        <taxon>Multicrustacea</taxon>
        <taxon>Malacostraca</taxon>
        <taxon>Eumalacostraca</taxon>
        <taxon>Eucarida</taxon>
        <taxon>Decapoda</taxon>
        <taxon>Pleocyemata</taxon>
        <taxon>Anomura</taxon>
        <taxon>Galatheoidea</taxon>
        <taxon>Porcellanidae</taxon>
        <taxon>Petrolisthes</taxon>
    </lineage>
</organism>
<keyword evidence="3" id="KW-0732">Signal</keyword>
<keyword evidence="2" id="KW-0812">Transmembrane</keyword>
<keyword evidence="2" id="KW-1133">Transmembrane helix</keyword>
<reference evidence="4" key="1">
    <citation type="submission" date="2023-11" db="EMBL/GenBank/DDBJ databases">
        <title>Genome assemblies of two species of porcelain crab, Petrolisthes cinctipes and Petrolisthes manimaculis (Anomura: Porcellanidae).</title>
        <authorList>
            <person name="Angst P."/>
        </authorList>
    </citation>
    <scope>NUCLEOTIDE SEQUENCE</scope>
    <source>
        <strain evidence="4">PB745_02</strain>
        <tissue evidence="4">Gill</tissue>
    </source>
</reference>
<feature type="region of interest" description="Disordered" evidence="1">
    <location>
        <begin position="455"/>
        <end position="568"/>
    </location>
</feature>
<evidence type="ECO:0000256" key="3">
    <source>
        <dbReference type="SAM" id="SignalP"/>
    </source>
</evidence>
<feature type="compositionally biased region" description="Polar residues" evidence="1">
    <location>
        <begin position="1263"/>
        <end position="1291"/>
    </location>
</feature>
<feature type="compositionally biased region" description="Pro residues" evidence="1">
    <location>
        <begin position="766"/>
        <end position="775"/>
    </location>
</feature>
<feature type="region of interest" description="Disordered" evidence="1">
    <location>
        <begin position="103"/>
        <end position="241"/>
    </location>
</feature>
<feature type="region of interest" description="Disordered" evidence="1">
    <location>
        <begin position="1520"/>
        <end position="1726"/>
    </location>
</feature>
<gene>
    <name evidence="4" type="ORF">Pmani_000508</name>
</gene>
<feature type="region of interest" description="Disordered" evidence="1">
    <location>
        <begin position="739"/>
        <end position="796"/>
    </location>
</feature>